<dbReference type="Gene3D" id="3.10.450.50">
    <property type="match status" value="1"/>
</dbReference>
<evidence type="ECO:0000313" key="3">
    <source>
        <dbReference type="Proteomes" id="UP001500804"/>
    </source>
</evidence>
<organism evidence="2 3">
    <name type="scientific">Pseudonocardia adelaidensis</name>
    <dbReference type="NCBI Taxonomy" id="648754"/>
    <lineage>
        <taxon>Bacteria</taxon>
        <taxon>Bacillati</taxon>
        <taxon>Actinomycetota</taxon>
        <taxon>Actinomycetes</taxon>
        <taxon>Pseudonocardiales</taxon>
        <taxon>Pseudonocardiaceae</taxon>
        <taxon>Pseudonocardia</taxon>
    </lineage>
</organism>
<dbReference type="InterPro" id="IPR037401">
    <property type="entry name" value="SnoaL-like"/>
</dbReference>
<protein>
    <recommendedName>
        <fullName evidence="1">SnoaL-like domain-containing protein</fullName>
    </recommendedName>
</protein>
<evidence type="ECO:0000313" key="2">
    <source>
        <dbReference type="EMBL" id="GAA5129319.1"/>
    </source>
</evidence>
<comment type="caution">
    <text evidence="2">The sequence shown here is derived from an EMBL/GenBank/DDBJ whole genome shotgun (WGS) entry which is preliminary data.</text>
</comment>
<name>A0ABP9NQG7_9PSEU</name>
<dbReference type="Proteomes" id="UP001500804">
    <property type="component" value="Unassembled WGS sequence"/>
</dbReference>
<keyword evidence="3" id="KW-1185">Reference proteome</keyword>
<evidence type="ECO:0000259" key="1">
    <source>
        <dbReference type="Pfam" id="PF12680"/>
    </source>
</evidence>
<sequence length="174" mass="19412">MAALDAGEQAPAAVPDAELTREQVIARNLEVVEAHFHNETPENVEKAVAAYTDDIVWEGPGRGLVLHSTEEALAGYRDIFASLKVHSITSLRRFATEQFVFDDCIYDATYVEDRMQNFPFPPGTRVSLRLAHVFEMRDGKIAKEIAYEIIRRADDADLVNDYVPEGSAVETVDV</sequence>
<accession>A0ABP9NQG7</accession>
<feature type="domain" description="SnoaL-like" evidence="1">
    <location>
        <begin position="32"/>
        <end position="143"/>
    </location>
</feature>
<reference evidence="3" key="1">
    <citation type="journal article" date="2019" name="Int. J. Syst. Evol. Microbiol.">
        <title>The Global Catalogue of Microorganisms (GCM) 10K type strain sequencing project: providing services to taxonomists for standard genome sequencing and annotation.</title>
        <authorList>
            <consortium name="The Broad Institute Genomics Platform"/>
            <consortium name="The Broad Institute Genome Sequencing Center for Infectious Disease"/>
            <person name="Wu L."/>
            <person name="Ma J."/>
        </authorList>
    </citation>
    <scope>NUCLEOTIDE SEQUENCE [LARGE SCALE GENOMIC DNA]</scope>
    <source>
        <strain evidence="3">JCM 18302</strain>
    </source>
</reference>
<dbReference type="InterPro" id="IPR032710">
    <property type="entry name" value="NTF2-like_dom_sf"/>
</dbReference>
<proteinExistence type="predicted"/>
<gene>
    <name evidence="2" type="ORF">GCM10023320_49610</name>
</gene>
<dbReference type="SUPFAM" id="SSF54427">
    <property type="entry name" value="NTF2-like"/>
    <property type="match status" value="1"/>
</dbReference>
<dbReference type="EMBL" id="BAABJO010000020">
    <property type="protein sequence ID" value="GAA5129319.1"/>
    <property type="molecule type" value="Genomic_DNA"/>
</dbReference>
<dbReference type="RefSeq" id="WP_345607711.1">
    <property type="nucleotide sequence ID" value="NZ_BAABJO010000020.1"/>
</dbReference>
<dbReference type="Pfam" id="PF12680">
    <property type="entry name" value="SnoaL_2"/>
    <property type="match status" value="1"/>
</dbReference>